<protein>
    <recommendedName>
        <fullName evidence="3">Transcriptional regulator</fullName>
    </recommendedName>
</protein>
<evidence type="ECO:0008006" key="3">
    <source>
        <dbReference type="Google" id="ProtNLM"/>
    </source>
</evidence>
<comment type="caution">
    <text evidence="1">The sequence shown here is derived from an EMBL/GenBank/DDBJ whole genome shotgun (WGS) entry which is preliminary data.</text>
</comment>
<dbReference type="RefSeq" id="WP_301771279.1">
    <property type="nucleotide sequence ID" value="NZ_JAUJQL010000023.1"/>
</dbReference>
<proteinExistence type="predicted"/>
<gene>
    <name evidence="1" type="ORF">QZM70_32665</name>
</gene>
<evidence type="ECO:0000313" key="1">
    <source>
        <dbReference type="EMBL" id="MDN7527707.1"/>
    </source>
</evidence>
<keyword evidence="2" id="KW-1185">Reference proteome</keyword>
<reference evidence="1" key="1">
    <citation type="submission" date="2023-07" db="EMBL/GenBank/DDBJ databases">
        <title>A collection of bacterial strains from the Burkholderia cepacia Research Laboratory and Repository.</title>
        <authorList>
            <person name="Lipuma J."/>
            <person name="Spilker T."/>
            <person name="Caverly L."/>
        </authorList>
    </citation>
    <scope>NUCLEOTIDE SEQUENCE</scope>
    <source>
        <strain evidence="1">AU45194</strain>
    </source>
</reference>
<dbReference type="EMBL" id="JAUJQL010000023">
    <property type="protein sequence ID" value="MDN7527707.1"/>
    <property type="molecule type" value="Genomic_DNA"/>
</dbReference>
<accession>A0ABT8P2A3</accession>
<sequence length="69" mass="7918">MTDDKPAPPMAALDIQGTTREELRESFRLDALHAWEEYKQTGLHLTLEEVNDWLSKWGTDELPPPSCHV</sequence>
<name>A0ABT8P2A3_9BURK</name>
<organism evidence="1 2">
    <name type="scientific">Burkholderia orbicola</name>
    <dbReference type="NCBI Taxonomy" id="2978683"/>
    <lineage>
        <taxon>Bacteria</taxon>
        <taxon>Pseudomonadati</taxon>
        <taxon>Pseudomonadota</taxon>
        <taxon>Betaproteobacteria</taxon>
        <taxon>Burkholderiales</taxon>
        <taxon>Burkholderiaceae</taxon>
        <taxon>Burkholderia</taxon>
        <taxon>Burkholderia cepacia complex</taxon>
    </lineage>
</organism>
<evidence type="ECO:0000313" key="2">
    <source>
        <dbReference type="Proteomes" id="UP001172217"/>
    </source>
</evidence>
<dbReference type="Proteomes" id="UP001172217">
    <property type="component" value="Unassembled WGS sequence"/>
</dbReference>